<dbReference type="PANTHER" id="PTHR21198">
    <property type="entry name" value="GLUTAMATE RACEMASE"/>
    <property type="match status" value="1"/>
</dbReference>
<dbReference type="InterPro" id="IPR033134">
    <property type="entry name" value="Asp/Glu_racemase_AS_2"/>
</dbReference>
<dbReference type="InterPro" id="IPR015942">
    <property type="entry name" value="Asp/Glu/hydantoin_racemase"/>
</dbReference>
<comment type="catalytic activity">
    <reaction evidence="1 8">
        <text>L-glutamate = D-glutamate</text>
        <dbReference type="Rhea" id="RHEA:12813"/>
        <dbReference type="ChEBI" id="CHEBI:29985"/>
        <dbReference type="ChEBI" id="CHEBI:29986"/>
        <dbReference type="EC" id="5.1.1.3"/>
    </reaction>
</comment>
<evidence type="ECO:0000256" key="6">
    <source>
        <dbReference type="ARBA" id="ARBA00023316"/>
    </source>
</evidence>
<dbReference type="Proteomes" id="UP001139179">
    <property type="component" value="Unassembled WGS sequence"/>
</dbReference>
<dbReference type="Pfam" id="PF01177">
    <property type="entry name" value="Asp_Glu_race"/>
    <property type="match status" value="1"/>
</dbReference>
<evidence type="ECO:0000256" key="4">
    <source>
        <dbReference type="ARBA" id="ARBA00022984"/>
    </source>
</evidence>
<dbReference type="RefSeq" id="WP_251224714.1">
    <property type="nucleotide sequence ID" value="NZ_JAMBOL010000026.1"/>
</dbReference>
<feature type="active site" description="Proton donor/acceptor" evidence="8">
    <location>
        <position position="72"/>
    </location>
</feature>
<keyword evidence="5 8" id="KW-0413">Isomerase</keyword>
<comment type="function">
    <text evidence="8">Provides the (R)-glutamate required for cell wall biosynthesis.</text>
</comment>
<dbReference type="Gene3D" id="3.40.50.1860">
    <property type="match status" value="2"/>
</dbReference>
<dbReference type="EMBL" id="JAMBOL010000026">
    <property type="protein sequence ID" value="MCM3716036.1"/>
    <property type="molecule type" value="Genomic_DNA"/>
</dbReference>
<evidence type="ECO:0000313" key="9">
    <source>
        <dbReference type="EMBL" id="MCM3716036.1"/>
    </source>
</evidence>
<keyword evidence="6 8" id="KW-0961">Cell wall biogenesis/degradation</keyword>
<dbReference type="GO" id="GO:0009252">
    <property type="term" value="P:peptidoglycan biosynthetic process"/>
    <property type="evidence" value="ECO:0007669"/>
    <property type="project" value="UniProtKB-UniRule"/>
</dbReference>
<comment type="pathway">
    <text evidence="8">Cell wall biogenesis; peptidoglycan biosynthesis.</text>
</comment>
<proteinExistence type="inferred from homology"/>
<evidence type="ECO:0000256" key="5">
    <source>
        <dbReference type="ARBA" id="ARBA00023235"/>
    </source>
</evidence>
<dbReference type="GO" id="GO:0042802">
    <property type="term" value="F:identical protein binding"/>
    <property type="evidence" value="ECO:0007669"/>
    <property type="project" value="UniProtKB-ARBA"/>
</dbReference>
<organism evidence="9 10">
    <name type="scientific">Halalkalibacter oceani</name>
    <dbReference type="NCBI Taxonomy" id="1653776"/>
    <lineage>
        <taxon>Bacteria</taxon>
        <taxon>Bacillati</taxon>
        <taxon>Bacillota</taxon>
        <taxon>Bacilli</taxon>
        <taxon>Bacillales</taxon>
        <taxon>Bacillaceae</taxon>
        <taxon>Halalkalibacter</taxon>
    </lineage>
</organism>
<evidence type="ECO:0000256" key="8">
    <source>
        <dbReference type="HAMAP-Rule" id="MF_00258"/>
    </source>
</evidence>
<dbReference type="FunFam" id="3.40.50.1860:FF:000002">
    <property type="entry name" value="Glutamate racemase"/>
    <property type="match status" value="1"/>
</dbReference>
<dbReference type="NCBIfam" id="NF002035">
    <property type="entry name" value="PRK00865.1-3"/>
    <property type="match status" value="1"/>
</dbReference>
<comment type="similarity">
    <text evidence="8">Belongs to the aspartate/glutamate racemases family.</text>
</comment>
<evidence type="ECO:0000256" key="3">
    <source>
        <dbReference type="ARBA" id="ARBA00022960"/>
    </source>
</evidence>
<reference evidence="9" key="1">
    <citation type="submission" date="2022-05" db="EMBL/GenBank/DDBJ databases">
        <title>Comparative Genomics of Spacecraft Associated Microbes.</title>
        <authorList>
            <person name="Tran M.T."/>
            <person name="Wright A."/>
            <person name="Seuylemezian A."/>
            <person name="Eisen J."/>
            <person name="Coil D."/>
        </authorList>
    </citation>
    <scope>NUCLEOTIDE SEQUENCE</scope>
    <source>
        <strain evidence="9">214.1.1</strain>
    </source>
</reference>
<protein>
    <recommendedName>
        <fullName evidence="7 8">Glutamate racemase</fullName>
        <ecNumber evidence="2 8">5.1.1.3</ecNumber>
    </recommendedName>
</protein>
<comment type="caution">
    <text evidence="9">The sequence shown here is derived from an EMBL/GenBank/DDBJ whole genome shotgun (WGS) entry which is preliminary data.</text>
</comment>
<sequence>MDKPIGVIDSGLGGLTVAKEIMRQLPKEEIVYIGDSARCPYGPRDPEDVRRFTWEMINRLLKEQMKMLVIACNTAAAVVLEEVKRELAIPVIGVVHPGAISALKVTKRDHVAVIGTAGTISSGAYEKALKAINSEVKVDSLACPPFVPLVERGVFSGDEAVRTVDQALTPLDEKGFDTLILGCTHYPLLREVIRERVGPDIELISSGDETAREVSSLLYHKNLLYVDDRQPQHHFYTTGDAKRFKRLADQWMEIDVGHVETIQLGE</sequence>
<evidence type="ECO:0000256" key="2">
    <source>
        <dbReference type="ARBA" id="ARBA00013090"/>
    </source>
</evidence>
<dbReference type="PANTHER" id="PTHR21198:SF2">
    <property type="entry name" value="GLUTAMATE RACEMASE"/>
    <property type="match status" value="1"/>
</dbReference>
<dbReference type="InterPro" id="IPR004391">
    <property type="entry name" value="Glu_race"/>
</dbReference>
<gene>
    <name evidence="9" type="primary">racE</name>
    <name evidence="8" type="synonym">murI</name>
    <name evidence="9" type="ORF">M3202_18450</name>
</gene>
<name>A0A9X2DRY5_9BACI</name>
<dbReference type="HAMAP" id="MF_00258">
    <property type="entry name" value="Glu_racemase"/>
    <property type="match status" value="1"/>
</dbReference>
<dbReference type="PROSITE" id="PS00924">
    <property type="entry name" value="ASP_GLU_RACEMASE_2"/>
    <property type="match status" value="1"/>
</dbReference>
<feature type="binding site" evidence="8">
    <location>
        <begin position="9"/>
        <end position="10"/>
    </location>
    <ligand>
        <name>substrate</name>
    </ligand>
</feature>
<dbReference type="NCBIfam" id="TIGR00067">
    <property type="entry name" value="glut_race"/>
    <property type="match status" value="1"/>
</dbReference>
<dbReference type="AlphaFoldDB" id="A0A9X2DRY5"/>
<keyword evidence="10" id="KW-1185">Reference proteome</keyword>
<evidence type="ECO:0000256" key="7">
    <source>
        <dbReference type="ARBA" id="ARBA00070053"/>
    </source>
</evidence>
<dbReference type="SUPFAM" id="SSF53681">
    <property type="entry name" value="Aspartate/glutamate racemase"/>
    <property type="match status" value="2"/>
</dbReference>
<dbReference type="InterPro" id="IPR001920">
    <property type="entry name" value="Asp/Glu_race"/>
</dbReference>
<feature type="active site" description="Proton donor/acceptor" evidence="8">
    <location>
        <position position="183"/>
    </location>
</feature>
<dbReference type="GO" id="GO:0008881">
    <property type="term" value="F:glutamate racemase activity"/>
    <property type="evidence" value="ECO:0007669"/>
    <property type="project" value="UniProtKB-UniRule"/>
</dbReference>
<dbReference type="EC" id="5.1.1.3" evidence="2 8"/>
<accession>A0A9X2DRY5</accession>
<dbReference type="GO" id="GO:0071555">
    <property type="term" value="P:cell wall organization"/>
    <property type="evidence" value="ECO:0007669"/>
    <property type="project" value="UniProtKB-KW"/>
</dbReference>
<dbReference type="GO" id="GO:0008360">
    <property type="term" value="P:regulation of cell shape"/>
    <property type="evidence" value="ECO:0007669"/>
    <property type="project" value="UniProtKB-KW"/>
</dbReference>
<evidence type="ECO:0000256" key="1">
    <source>
        <dbReference type="ARBA" id="ARBA00001602"/>
    </source>
</evidence>
<feature type="binding site" evidence="8">
    <location>
        <begin position="184"/>
        <end position="185"/>
    </location>
    <ligand>
        <name>substrate</name>
    </ligand>
</feature>
<evidence type="ECO:0000313" key="10">
    <source>
        <dbReference type="Proteomes" id="UP001139179"/>
    </source>
</evidence>
<keyword evidence="4 8" id="KW-0573">Peptidoglycan synthesis</keyword>
<feature type="binding site" evidence="8">
    <location>
        <begin position="73"/>
        <end position="74"/>
    </location>
    <ligand>
        <name>substrate</name>
    </ligand>
</feature>
<keyword evidence="3 8" id="KW-0133">Cell shape</keyword>
<feature type="binding site" evidence="8">
    <location>
        <begin position="41"/>
        <end position="42"/>
    </location>
    <ligand>
        <name>substrate</name>
    </ligand>
</feature>